<keyword evidence="4" id="KW-0648">Protein biosynthesis</keyword>
<dbReference type="Pfam" id="PF19302">
    <property type="entry name" value="DUF5915"/>
    <property type="match status" value="1"/>
</dbReference>
<dbReference type="InterPro" id="IPR013155">
    <property type="entry name" value="M/V/L/I-tRNA-synth_anticd-bd"/>
</dbReference>
<evidence type="ECO:0000256" key="2">
    <source>
        <dbReference type="ARBA" id="ARBA00022741"/>
    </source>
</evidence>
<evidence type="ECO:0000256" key="4">
    <source>
        <dbReference type="ARBA" id="ARBA00022917"/>
    </source>
</evidence>
<evidence type="ECO:0000256" key="5">
    <source>
        <dbReference type="ARBA" id="ARBA00023146"/>
    </source>
</evidence>
<dbReference type="GO" id="GO:0000049">
    <property type="term" value="F:tRNA binding"/>
    <property type="evidence" value="ECO:0007669"/>
    <property type="project" value="InterPro"/>
</dbReference>
<dbReference type="AlphaFoldDB" id="X1PDI5"/>
<evidence type="ECO:0000259" key="6">
    <source>
        <dbReference type="Pfam" id="PF08264"/>
    </source>
</evidence>
<dbReference type="GO" id="GO:0004822">
    <property type="term" value="F:isoleucine-tRNA ligase activity"/>
    <property type="evidence" value="ECO:0007669"/>
    <property type="project" value="InterPro"/>
</dbReference>
<proteinExistence type="predicted"/>
<keyword evidence="2" id="KW-0547">Nucleotide-binding</keyword>
<dbReference type="Gene3D" id="1.10.730.10">
    <property type="entry name" value="Isoleucyl-tRNA Synthetase, Domain 1"/>
    <property type="match status" value="1"/>
</dbReference>
<comment type="caution">
    <text evidence="7">The sequence shown here is derived from an EMBL/GenBank/DDBJ whole genome shotgun (WGS) entry which is preliminary data.</text>
</comment>
<dbReference type="InterPro" id="IPR033709">
    <property type="entry name" value="Anticodon_Ile_ABEc"/>
</dbReference>
<feature type="domain" description="Methionyl/Valyl/Leucyl/Isoleucyl-tRNA synthetase anticodon-binding" evidence="6">
    <location>
        <begin position="31"/>
        <end position="182"/>
    </location>
</feature>
<dbReference type="GO" id="GO:0005524">
    <property type="term" value="F:ATP binding"/>
    <property type="evidence" value="ECO:0007669"/>
    <property type="project" value="UniProtKB-KW"/>
</dbReference>
<keyword evidence="5" id="KW-0030">Aminoacyl-tRNA synthetase</keyword>
<dbReference type="PANTHER" id="PTHR42780:SF1">
    <property type="entry name" value="ISOLEUCINE--TRNA LIGASE, CYTOPLASMIC"/>
    <property type="match status" value="1"/>
</dbReference>
<dbReference type="GO" id="GO:0006428">
    <property type="term" value="P:isoleucyl-tRNA aminoacylation"/>
    <property type="evidence" value="ECO:0007669"/>
    <property type="project" value="TreeGrafter"/>
</dbReference>
<reference evidence="7" key="1">
    <citation type="journal article" date="2014" name="Front. Microbiol.">
        <title>High frequency of phylogenetically diverse reductive dehalogenase-homologous genes in deep subseafloor sedimentary metagenomes.</title>
        <authorList>
            <person name="Kawai M."/>
            <person name="Futagami T."/>
            <person name="Toyoda A."/>
            <person name="Takaki Y."/>
            <person name="Nishi S."/>
            <person name="Hori S."/>
            <person name="Arai W."/>
            <person name="Tsubouchi T."/>
            <person name="Morono Y."/>
            <person name="Uchiyama I."/>
            <person name="Ito T."/>
            <person name="Fujiyama A."/>
            <person name="Inagaki F."/>
            <person name="Takami H."/>
        </authorList>
    </citation>
    <scope>NUCLEOTIDE SEQUENCE</scope>
    <source>
        <strain evidence="7">Expedition CK06-06</strain>
    </source>
</reference>
<keyword evidence="3" id="KW-0067">ATP-binding</keyword>
<feature type="non-terminal residue" evidence="7">
    <location>
        <position position="1"/>
    </location>
</feature>
<evidence type="ECO:0000256" key="1">
    <source>
        <dbReference type="ARBA" id="ARBA00022598"/>
    </source>
</evidence>
<evidence type="ECO:0000256" key="3">
    <source>
        <dbReference type="ARBA" id="ARBA00022840"/>
    </source>
</evidence>
<sequence length="258" mass="29895">NTYSFFVIYANIDNFNPYDYDLEVGDRFEIDRWIISELNLTLKKVNELMDDFNVTESGRLIQNFVEVLSNWYVRRSRRRFWKSEEDKDKISAYSTLHECLVTISRMCAPFIPFLSEEIYKNLTGSLGRGEESVHLERYPAADESLIDEELSFKMDTARKIVGLGRAVRSKVNIKIRQPVEKVLIYFDGDTGKKEAINRFKDIIISELNVKELEFARGLDELVSYDIKPNLPVLGKKYGSLVPKIRDALLSESSVRIAL</sequence>
<feature type="non-terminal residue" evidence="7">
    <location>
        <position position="258"/>
    </location>
</feature>
<dbReference type="EMBL" id="BARV01029048">
    <property type="protein sequence ID" value="GAI40526.1"/>
    <property type="molecule type" value="Genomic_DNA"/>
</dbReference>
<keyword evidence="1" id="KW-0436">Ligase</keyword>
<protein>
    <recommendedName>
        <fullName evidence="6">Methionyl/Valyl/Leucyl/Isoleucyl-tRNA synthetase anticodon-binding domain-containing protein</fullName>
    </recommendedName>
</protein>
<dbReference type="SUPFAM" id="SSF47323">
    <property type="entry name" value="Anticodon-binding domain of a subclass of class I aminoacyl-tRNA synthetases"/>
    <property type="match status" value="1"/>
</dbReference>
<accession>X1PDI5</accession>
<organism evidence="7">
    <name type="scientific">marine sediment metagenome</name>
    <dbReference type="NCBI Taxonomy" id="412755"/>
    <lineage>
        <taxon>unclassified sequences</taxon>
        <taxon>metagenomes</taxon>
        <taxon>ecological metagenomes</taxon>
    </lineage>
</organism>
<dbReference type="CDD" id="cd07961">
    <property type="entry name" value="Anticodon_Ia_Ile_ABEc"/>
    <property type="match status" value="1"/>
</dbReference>
<gene>
    <name evidence="7" type="ORF">S06H3_46389</name>
</gene>
<dbReference type="InterPro" id="IPR023586">
    <property type="entry name" value="Ile-tRNA-ligase_type2"/>
</dbReference>
<evidence type="ECO:0000313" key="7">
    <source>
        <dbReference type="EMBL" id="GAI40526.1"/>
    </source>
</evidence>
<dbReference type="Pfam" id="PF08264">
    <property type="entry name" value="Anticodon_1"/>
    <property type="match status" value="1"/>
</dbReference>
<name>X1PDI5_9ZZZZ</name>
<dbReference type="InterPro" id="IPR009080">
    <property type="entry name" value="tRNAsynth_Ia_anticodon-bd"/>
</dbReference>
<dbReference type="PANTHER" id="PTHR42780">
    <property type="entry name" value="SOLEUCYL-TRNA SYNTHETASE"/>
    <property type="match status" value="1"/>
</dbReference>